<name>A0A5N6LT18_9ASTR</name>
<organism evidence="2 3">
    <name type="scientific">Mikania micrantha</name>
    <name type="common">bitter vine</name>
    <dbReference type="NCBI Taxonomy" id="192012"/>
    <lineage>
        <taxon>Eukaryota</taxon>
        <taxon>Viridiplantae</taxon>
        <taxon>Streptophyta</taxon>
        <taxon>Embryophyta</taxon>
        <taxon>Tracheophyta</taxon>
        <taxon>Spermatophyta</taxon>
        <taxon>Magnoliopsida</taxon>
        <taxon>eudicotyledons</taxon>
        <taxon>Gunneridae</taxon>
        <taxon>Pentapetalae</taxon>
        <taxon>asterids</taxon>
        <taxon>campanulids</taxon>
        <taxon>Asterales</taxon>
        <taxon>Asteraceae</taxon>
        <taxon>Asteroideae</taxon>
        <taxon>Heliantheae alliance</taxon>
        <taxon>Eupatorieae</taxon>
        <taxon>Mikania</taxon>
    </lineage>
</organism>
<feature type="region of interest" description="Disordered" evidence="1">
    <location>
        <begin position="296"/>
        <end position="327"/>
    </location>
</feature>
<sequence>MLPLDANPRWQTKDVVPEEAHLNHEPIAEPQSSAHEPIDVASTQSTPICVGNIFVMRQLEIDEMKMQLAKKQEHHSSVAPVAQSNLIWGGGRKGEESEHTTEISELATSEDQEHNLTSTSQDIVLLEDARPTSIQLAVTIPGWGSQSTKEMWVAKLFGHSPVSAFTWLNISTLGAAALTEGETYTEGGTFTEGPAGETIASEAKLSSEEVQVAEVLASHFASEKVQVAEVLASLKTILREPKFTPLTLERPLHLSLDGTDLLERARHIEKRIAIAALCQGAESGEKVKKLEAQKRLTEQAKSKPSKSRATILPTQPTSKASSSDSLKKKSTDELNKCKTHYSIIKRNIYVTKKAKKRYRGEDDGIFCSCSSTPGSSGVCGRDCYCELELKAG</sequence>
<evidence type="ECO:0000313" key="3">
    <source>
        <dbReference type="Proteomes" id="UP000326396"/>
    </source>
</evidence>
<evidence type="ECO:0000313" key="2">
    <source>
        <dbReference type="EMBL" id="KAD2804734.1"/>
    </source>
</evidence>
<evidence type="ECO:0000256" key="1">
    <source>
        <dbReference type="SAM" id="MobiDB-lite"/>
    </source>
</evidence>
<comment type="caution">
    <text evidence="2">The sequence shown here is derived from an EMBL/GenBank/DDBJ whole genome shotgun (WGS) entry which is preliminary data.</text>
</comment>
<dbReference type="AlphaFoldDB" id="A0A5N6LT18"/>
<reference evidence="2 3" key="1">
    <citation type="submission" date="2019-05" db="EMBL/GenBank/DDBJ databases">
        <title>Mikania micrantha, genome provides insights into the molecular mechanism of rapid growth.</title>
        <authorList>
            <person name="Liu B."/>
        </authorList>
    </citation>
    <scope>NUCLEOTIDE SEQUENCE [LARGE SCALE GENOMIC DNA]</scope>
    <source>
        <strain evidence="2">NLD-2019</strain>
        <tissue evidence="2">Leaf</tissue>
    </source>
</reference>
<gene>
    <name evidence="2" type="ORF">E3N88_38111</name>
</gene>
<accession>A0A5N6LT18</accession>
<feature type="region of interest" description="Disordered" evidence="1">
    <location>
        <begin position="87"/>
        <end position="116"/>
    </location>
</feature>
<dbReference type="EMBL" id="SZYD01000018">
    <property type="protein sequence ID" value="KAD2804734.1"/>
    <property type="molecule type" value="Genomic_DNA"/>
</dbReference>
<feature type="compositionally biased region" description="Basic and acidic residues" evidence="1">
    <location>
        <begin position="92"/>
        <end position="102"/>
    </location>
</feature>
<dbReference type="OrthoDB" id="422362at2759"/>
<protein>
    <submittedName>
        <fullName evidence="2">Uncharacterized protein</fullName>
    </submittedName>
</protein>
<dbReference type="Proteomes" id="UP000326396">
    <property type="component" value="Linkage Group LG8"/>
</dbReference>
<proteinExistence type="predicted"/>
<keyword evidence="3" id="KW-1185">Reference proteome</keyword>